<evidence type="ECO:0000313" key="1">
    <source>
        <dbReference type="EMBL" id="GIY14812.1"/>
    </source>
</evidence>
<keyword evidence="2" id="KW-1185">Reference proteome</keyword>
<accession>A0AAV4QZY6</accession>
<name>A0AAV4QZY6_CAEEX</name>
<gene>
    <name evidence="1" type="ORF">CEXT_4361</name>
</gene>
<comment type="caution">
    <text evidence="1">The sequence shown here is derived from an EMBL/GenBank/DDBJ whole genome shotgun (WGS) entry which is preliminary data.</text>
</comment>
<dbReference type="EMBL" id="BPLR01007145">
    <property type="protein sequence ID" value="GIY14812.1"/>
    <property type="molecule type" value="Genomic_DNA"/>
</dbReference>
<reference evidence="1 2" key="1">
    <citation type="submission" date="2021-06" db="EMBL/GenBank/DDBJ databases">
        <title>Caerostris extrusa draft genome.</title>
        <authorList>
            <person name="Kono N."/>
            <person name="Arakawa K."/>
        </authorList>
    </citation>
    <scope>NUCLEOTIDE SEQUENCE [LARGE SCALE GENOMIC DNA]</scope>
</reference>
<sequence length="200" mass="23108">MVIRLKGFASIIPKLSRGGGMDFQTQFFIRCGHYLSQRLSKDFVMCSGYGKKLLGPFSRGYTKIHHLPDKPSRHFSREKNNNSHSDITIFPSEHFIFAVEKSLETQNLSCHNSSLEILDEPLALRNTLITSKTENHCLSSEKCHYGVKEQNTFFIACAFRVFQFPFSLNDFLGLKCKRWAKCTERVAFVQPGRYWIPHHI</sequence>
<dbReference type="AlphaFoldDB" id="A0AAV4QZY6"/>
<protein>
    <submittedName>
        <fullName evidence="1">Uncharacterized protein</fullName>
    </submittedName>
</protein>
<organism evidence="1 2">
    <name type="scientific">Caerostris extrusa</name>
    <name type="common">Bark spider</name>
    <name type="synonym">Caerostris bankana</name>
    <dbReference type="NCBI Taxonomy" id="172846"/>
    <lineage>
        <taxon>Eukaryota</taxon>
        <taxon>Metazoa</taxon>
        <taxon>Ecdysozoa</taxon>
        <taxon>Arthropoda</taxon>
        <taxon>Chelicerata</taxon>
        <taxon>Arachnida</taxon>
        <taxon>Araneae</taxon>
        <taxon>Araneomorphae</taxon>
        <taxon>Entelegynae</taxon>
        <taxon>Araneoidea</taxon>
        <taxon>Araneidae</taxon>
        <taxon>Caerostris</taxon>
    </lineage>
</organism>
<proteinExistence type="predicted"/>
<evidence type="ECO:0000313" key="2">
    <source>
        <dbReference type="Proteomes" id="UP001054945"/>
    </source>
</evidence>
<dbReference type="Proteomes" id="UP001054945">
    <property type="component" value="Unassembled WGS sequence"/>
</dbReference>